<accession>A0A3P7LE91</accession>
<feature type="compositionally biased region" description="Acidic residues" evidence="1">
    <location>
        <begin position="112"/>
        <end position="143"/>
    </location>
</feature>
<feature type="compositionally biased region" description="Polar residues" evidence="1">
    <location>
        <begin position="16"/>
        <end position="25"/>
    </location>
</feature>
<evidence type="ECO:0000313" key="3">
    <source>
        <dbReference type="Proteomes" id="UP000281553"/>
    </source>
</evidence>
<keyword evidence="3" id="KW-1185">Reference proteome</keyword>
<protein>
    <submittedName>
        <fullName evidence="2">Uncharacterized protein</fullName>
    </submittedName>
</protein>
<feature type="non-terminal residue" evidence="2">
    <location>
        <position position="1"/>
    </location>
</feature>
<organism evidence="2 3">
    <name type="scientific">Dibothriocephalus latus</name>
    <name type="common">Fish tapeworm</name>
    <name type="synonym">Diphyllobothrium latum</name>
    <dbReference type="NCBI Taxonomy" id="60516"/>
    <lineage>
        <taxon>Eukaryota</taxon>
        <taxon>Metazoa</taxon>
        <taxon>Spiralia</taxon>
        <taxon>Lophotrochozoa</taxon>
        <taxon>Platyhelminthes</taxon>
        <taxon>Cestoda</taxon>
        <taxon>Eucestoda</taxon>
        <taxon>Diphyllobothriidea</taxon>
        <taxon>Diphyllobothriidae</taxon>
        <taxon>Dibothriocephalus</taxon>
    </lineage>
</organism>
<evidence type="ECO:0000256" key="1">
    <source>
        <dbReference type="SAM" id="MobiDB-lite"/>
    </source>
</evidence>
<dbReference type="Proteomes" id="UP000281553">
    <property type="component" value="Unassembled WGS sequence"/>
</dbReference>
<evidence type="ECO:0000313" key="2">
    <source>
        <dbReference type="EMBL" id="VDN11680.1"/>
    </source>
</evidence>
<sequence length="151" mass="16045">DDKKVSNGDSVKPEEPNSSATTSSAEKPARVVPSASTKSVASSRMTTRAPRHGASVENTASSVSSQNCRTRSSARPESDQAANTPPTTSDNLSSFLDTSADQLASMSRLSDTDGEAEELEDGEEEEGEEGEDAVEEEDEEVEERETMEIVS</sequence>
<dbReference type="EMBL" id="UYRU01052015">
    <property type="protein sequence ID" value="VDN11680.1"/>
    <property type="molecule type" value="Genomic_DNA"/>
</dbReference>
<name>A0A3P7LE91_DIBLA</name>
<feature type="compositionally biased region" description="Polar residues" evidence="1">
    <location>
        <begin position="34"/>
        <end position="46"/>
    </location>
</feature>
<reference evidence="2 3" key="1">
    <citation type="submission" date="2018-11" db="EMBL/GenBank/DDBJ databases">
        <authorList>
            <consortium name="Pathogen Informatics"/>
        </authorList>
    </citation>
    <scope>NUCLEOTIDE SEQUENCE [LARGE SCALE GENOMIC DNA]</scope>
</reference>
<gene>
    <name evidence="2" type="ORF">DILT_LOCUS7511</name>
</gene>
<feature type="compositionally biased region" description="Polar residues" evidence="1">
    <location>
        <begin position="56"/>
        <end position="109"/>
    </location>
</feature>
<dbReference type="AlphaFoldDB" id="A0A3P7LE91"/>
<feature type="region of interest" description="Disordered" evidence="1">
    <location>
        <begin position="1"/>
        <end position="151"/>
    </location>
</feature>
<feature type="compositionally biased region" description="Basic and acidic residues" evidence="1">
    <location>
        <begin position="1"/>
        <end position="15"/>
    </location>
</feature>
<proteinExistence type="predicted"/>